<gene>
    <name evidence="3" type="ORF">THAOC_30910</name>
</gene>
<dbReference type="Proteomes" id="UP000266841">
    <property type="component" value="Unassembled WGS sequence"/>
</dbReference>
<evidence type="ECO:0000256" key="2">
    <source>
        <dbReference type="SAM" id="MobiDB-lite"/>
    </source>
</evidence>
<dbReference type="InterPro" id="IPR028994">
    <property type="entry name" value="Integrin_alpha_N"/>
</dbReference>
<keyword evidence="1" id="KW-0732">Signal</keyword>
<reference evidence="3 4" key="1">
    <citation type="journal article" date="2012" name="Genome Biol.">
        <title>Genome and low-iron response of an oceanic diatom adapted to chronic iron limitation.</title>
        <authorList>
            <person name="Lommer M."/>
            <person name="Specht M."/>
            <person name="Roy A.S."/>
            <person name="Kraemer L."/>
            <person name="Andreson R."/>
            <person name="Gutowska M.A."/>
            <person name="Wolf J."/>
            <person name="Bergner S.V."/>
            <person name="Schilhabel M.B."/>
            <person name="Klostermeier U.C."/>
            <person name="Beiko R.G."/>
            <person name="Rosenstiel P."/>
            <person name="Hippler M."/>
            <person name="Laroche J."/>
        </authorList>
    </citation>
    <scope>NUCLEOTIDE SEQUENCE [LARGE SCALE GENOMIC DNA]</scope>
    <source>
        <strain evidence="3 4">CCMP1005</strain>
    </source>
</reference>
<accession>K0RMP8</accession>
<dbReference type="InterPro" id="IPR011043">
    <property type="entry name" value="Gal_Oxase/kelch_b-propeller"/>
</dbReference>
<evidence type="ECO:0000256" key="1">
    <source>
        <dbReference type="ARBA" id="ARBA00022729"/>
    </source>
</evidence>
<comment type="caution">
    <text evidence="3">The sequence shown here is derived from an EMBL/GenBank/DDBJ whole genome shotgun (WGS) entry which is preliminary data.</text>
</comment>
<organism evidence="3 4">
    <name type="scientific">Thalassiosira oceanica</name>
    <name type="common">Marine diatom</name>
    <dbReference type="NCBI Taxonomy" id="159749"/>
    <lineage>
        <taxon>Eukaryota</taxon>
        <taxon>Sar</taxon>
        <taxon>Stramenopiles</taxon>
        <taxon>Ochrophyta</taxon>
        <taxon>Bacillariophyta</taxon>
        <taxon>Coscinodiscophyceae</taxon>
        <taxon>Thalassiosirophycidae</taxon>
        <taxon>Thalassiosirales</taxon>
        <taxon>Thalassiosiraceae</taxon>
        <taxon>Thalassiosira</taxon>
    </lineage>
</organism>
<feature type="region of interest" description="Disordered" evidence="2">
    <location>
        <begin position="103"/>
        <end position="149"/>
    </location>
</feature>
<dbReference type="Gene3D" id="2.130.10.130">
    <property type="entry name" value="Integrin alpha, N-terminal"/>
    <property type="match status" value="1"/>
</dbReference>
<feature type="compositionally biased region" description="Polar residues" evidence="2">
    <location>
        <begin position="128"/>
        <end position="149"/>
    </location>
</feature>
<evidence type="ECO:0000313" key="3">
    <source>
        <dbReference type="EMBL" id="EJK50151.1"/>
    </source>
</evidence>
<dbReference type="SUPFAM" id="SSF50965">
    <property type="entry name" value="Galactose oxidase, central domain"/>
    <property type="match status" value="1"/>
</dbReference>
<dbReference type="EMBL" id="AGNL01044156">
    <property type="protein sequence ID" value="EJK50151.1"/>
    <property type="molecule type" value="Genomic_DNA"/>
</dbReference>
<keyword evidence="4" id="KW-1185">Reference proteome</keyword>
<protein>
    <submittedName>
        <fullName evidence="3">Uncharacterized protein</fullName>
    </submittedName>
</protein>
<sequence length="446" mass="46981">MGLPSLPGVSSAHSSLRFLEFYTHENYNSVAPSAPPAEAFQPPSLPQAIAVPLAVQAEPQVGLPFYQRKCFISMTLLAIGAVLGAVLSNSLDESGDTLVPVPGLGIEPQTSSPSEDPVAGQSAMESLVPSSSVVPKTKPTSNPNINPVTLPPTTSNIPIYLPTWPPVLTMNTSLKLLAPEGSADDWFGCSTAIYQDTIVVGAEKDDDNGLNSGSAHVFVRSGGKWKHQTKLLAPDGSEDGRFGMGVAIHKDTIVVGAWGEDDNGSSSGSAHAFVRTGADWTHLAADWTYQAKLLAPDGAAMDYFGRSVAINEDTIVVGAERDDDNGEDSGSAHVFVRTEEEWKHQAKLLAPDGATDMFGANVAVNGVSIVVAAHRDDDNGFNSGSAHVFLRSGEEWTHEAKLLARDGAARDYFGGSVAIHENTIVVGANRDDDNGEDSGSAYVFLV</sequence>
<dbReference type="PANTHER" id="PTHR36220:SF1">
    <property type="entry name" value="GAMMA TUBULIN COMPLEX COMPONENT C-TERMINAL DOMAIN-CONTAINING PROTEIN"/>
    <property type="match status" value="1"/>
</dbReference>
<name>K0RMP8_THAOC</name>
<dbReference type="Pfam" id="PF14312">
    <property type="entry name" value="FG-GAP_2"/>
    <property type="match status" value="5"/>
</dbReference>
<dbReference type="OrthoDB" id="188207at2759"/>
<evidence type="ECO:0000313" key="4">
    <source>
        <dbReference type="Proteomes" id="UP000266841"/>
    </source>
</evidence>
<proteinExistence type="predicted"/>
<dbReference type="AlphaFoldDB" id="K0RMP8"/>
<dbReference type="InterPro" id="IPR013517">
    <property type="entry name" value="FG-GAP"/>
</dbReference>
<dbReference type="PANTHER" id="PTHR36220">
    <property type="entry name" value="UNNAMED PRODUCT"/>
    <property type="match status" value="1"/>
</dbReference>